<evidence type="ECO:0000256" key="2">
    <source>
        <dbReference type="SAM" id="Coils"/>
    </source>
</evidence>
<keyword evidence="2" id="KW-0175">Coiled coil</keyword>
<evidence type="ECO:0000313" key="4">
    <source>
        <dbReference type="EMBL" id="QKQ44841.1"/>
    </source>
</evidence>
<dbReference type="RefSeq" id="WP_002894420.1">
    <property type="nucleotide sequence ID" value="NZ_CP054570.1"/>
</dbReference>
<name>A0A859EQ63_STRSA</name>
<proteinExistence type="inferred from homology"/>
<dbReference type="EMBL" id="CP054570">
    <property type="protein sequence ID" value="QKQ44841.1"/>
    <property type="molecule type" value="Genomic_DNA"/>
</dbReference>
<dbReference type="AlphaFoldDB" id="A0A859EQ63"/>
<evidence type="ECO:0000256" key="1">
    <source>
        <dbReference type="ARBA" id="ARBA00034117"/>
    </source>
</evidence>
<dbReference type="Proteomes" id="UP000509459">
    <property type="component" value="Chromosome"/>
</dbReference>
<evidence type="ECO:0000259" key="3">
    <source>
        <dbReference type="PROSITE" id="PS51756"/>
    </source>
</evidence>
<evidence type="ECO:0000313" key="5">
    <source>
        <dbReference type="Proteomes" id="UP000509459"/>
    </source>
</evidence>
<gene>
    <name evidence="4" type="ORF">FOC72_09860</name>
</gene>
<sequence length="543" mass="59741">MGVKYSAADSAQLIQAMTSNLQVANQVTDRLSSGCDHLIASLDSGELQGAAYTAGKGLFTEVIIPAIKKLQEAIDDIQGELASYKSADSEVAGYGELDLDLLKEQLKIKNEQLAKVEKQIADNQDFFRNAGALLTGKLGDLLSQTSALMEVETQLNIGIREIQEKIDKLEWFVDQVSQYFTDSLQVLGLAIQGATQLSQVLVDSEGNYSTDGIDMSWSTKMKAQKIQTISKKKYLEPKERLIQEASRNMMLSDEGDAYYRSQLKEKLKGKPRSEWDKIVDDYNHTLKIDNEGNIIDIFDFRAYKDRHYQKDDNFSVLKNGKYDSAYTRMVNEKYQELIQENFEANSVDLAKGVVEILAGLGIYAGTSLGAAFALEWAPLTGGGSALVAAAAVEAGYITAEGLVVDGTLSVARTLYEIDTANLGVTLSAASNYNSWQANKPTSKTISGRGGKQIEARVGNRKVKLRVDWEPTSGSNGDGVFQVQSGSGKSGYSLNESIDVNSISSKTDILDWVNKTKKIKNLDKSVKSEIVERIWKGYRDYYGN</sequence>
<dbReference type="PROSITE" id="PS51756">
    <property type="entry name" value="LXG"/>
    <property type="match status" value="1"/>
</dbReference>
<organism evidence="4 5">
    <name type="scientific">Streptococcus sanguinis</name>
    <dbReference type="NCBI Taxonomy" id="1305"/>
    <lineage>
        <taxon>Bacteria</taxon>
        <taxon>Bacillati</taxon>
        <taxon>Bacillota</taxon>
        <taxon>Bacilli</taxon>
        <taxon>Lactobacillales</taxon>
        <taxon>Streptococcaceae</taxon>
        <taxon>Streptococcus</taxon>
    </lineage>
</organism>
<dbReference type="InterPro" id="IPR006829">
    <property type="entry name" value="LXG_dom"/>
</dbReference>
<reference evidence="4 5" key="1">
    <citation type="submission" date="2020-05" db="EMBL/GenBank/DDBJ databases">
        <title>FDA dAtabase for Regulatory Grade micrObial Sequences (FDA-ARGOS): Supporting development and validation of Infectious Disease Dx tests.</title>
        <authorList>
            <person name="Bojja K."/>
            <person name="Kessler A."/>
            <person name="Tallon L."/>
            <person name="Sadzewicz L."/>
            <person name="Zhao X."/>
            <person name="Vavikolanu K."/>
            <person name="Mehta A."/>
            <person name="Aluvathingal J."/>
            <person name="Nadendla S."/>
            <person name="Myers T."/>
            <person name="Yan Y."/>
            <person name="Sichtig H."/>
        </authorList>
    </citation>
    <scope>NUCLEOTIDE SEQUENCE [LARGE SCALE GENOMIC DNA]</scope>
    <source>
        <strain evidence="4 5">FDAARGOS_770</strain>
    </source>
</reference>
<protein>
    <submittedName>
        <fullName evidence="4">Virulence protein</fullName>
    </submittedName>
</protein>
<feature type="domain" description="LXG" evidence="3">
    <location>
        <begin position="8"/>
        <end position="238"/>
    </location>
</feature>
<comment type="similarity">
    <text evidence="1">In the N-terminal section; belongs to the LXG family.</text>
</comment>
<accession>A0A859EQ63</accession>
<feature type="coiled-coil region" evidence="2">
    <location>
        <begin position="67"/>
        <end position="119"/>
    </location>
</feature>